<feature type="domain" description="Cyclic nucleotide-binding" evidence="1">
    <location>
        <begin position="32"/>
        <end position="120"/>
    </location>
</feature>
<dbReference type="Proteomes" id="UP000198748">
    <property type="component" value="Unassembled WGS sequence"/>
</dbReference>
<dbReference type="InterPro" id="IPR000595">
    <property type="entry name" value="cNMP-bd_dom"/>
</dbReference>
<sequence length="194" mass="22676">MSIMQQIRDYFERITPMSDQEWDFFSSRLVRQSFPKKVMILKAGEVEKYLSFAESGMLRYFLRRGKEELEEITYDFSFAGEFASGYSSLVTQLPAPFFVESLTPVTLWRISFEDLQEVYAHTQVGNRIGRYAAEQLFLEKAKRELSFLAESAEERYLHLLTGQPQLIRQIPLKYLASYIGVTPQALSRIRKRIS</sequence>
<dbReference type="STRING" id="659014.SAMN04487996_120103"/>
<dbReference type="Pfam" id="PF00027">
    <property type="entry name" value="cNMP_binding"/>
    <property type="match status" value="1"/>
</dbReference>
<accession>A0A1G7VKH5</accession>
<protein>
    <submittedName>
        <fullName evidence="2">cAMP-binding domain of CRP or a regulatory subunit of cAMP-dependent protein kinases</fullName>
    </submittedName>
</protein>
<evidence type="ECO:0000259" key="1">
    <source>
        <dbReference type="Pfam" id="PF00027"/>
    </source>
</evidence>
<organism evidence="2 3">
    <name type="scientific">Dyadobacter soli</name>
    <dbReference type="NCBI Taxonomy" id="659014"/>
    <lineage>
        <taxon>Bacteria</taxon>
        <taxon>Pseudomonadati</taxon>
        <taxon>Bacteroidota</taxon>
        <taxon>Cytophagia</taxon>
        <taxon>Cytophagales</taxon>
        <taxon>Spirosomataceae</taxon>
        <taxon>Dyadobacter</taxon>
    </lineage>
</organism>
<dbReference type="InterPro" id="IPR014710">
    <property type="entry name" value="RmlC-like_jellyroll"/>
</dbReference>
<dbReference type="RefSeq" id="WP_310590157.1">
    <property type="nucleotide sequence ID" value="NZ_FNAN01000020.1"/>
</dbReference>
<dbReference type="SUPFAM" id="SSF51206">
    <property type="entry name" value="cAMP-binding domain-like"/>
    <property type="match status" value="1"/>
</dbReference>
<dbReference type="GO" id="GO:0016301">
    <property type="term" value="F:kinase activity"/>
    <property type="evidence" value="ECO:0007669"/>
    <property type="project" value="UniProtKB-KW"/>
</dbReference>
<dbReference type="CDD" id="cd00038">
    <property type="entry name" value="CAP_ED"/>
    <property type="match status" value="1"/>
</dbReference>
<dbReference type="InterPro" id="IPR018490">
    <property type="entry name" value="cNMP-bd_dom_sf"/>
</dbReference>
<dbReference type="Gene3D" id="2.60.120.10">
    <property type="entry name" value="Jelly Rolls"/>
    <property type="match status" value="1"/>
</dbReference>
<gene>
    <name evidence="2" type="ORF">SAMN04487996_120103</name>
</gene>
<proteinExistence type="predicted"/>
<name>A0A1G7VKH5_9BACT</name>
<keyword evidence="3" id="KW-1185">Reference proteome</keyword>
<keyword evidence="2" id="KW-0418">Kinase</keyword>
<keyword evidence="2" id="KW-0808">Transferase</keyword>
<dbReference type="EMBL" id="FNAN01000020">
    <property type="protein sequence ID" value="SDG60068.1"/>
    <property type="molecule type" value="Genomic_DNA"/>
</dbReference>
<evidence type="ECO:0000313" key="2">
    <source>
        <dbReference type="EMBL" id="SDG60068.1"/>
    </source>
</evidence>
<dbReference type="AlphaFoldDB" id="A0A1G7VKH5"/>
<evidence type="ECO:0000313" key="3">
    <source>
        <dbReference type="Proteomes" id="UP000198748"/>
    </source>
</evidence>
<reference evidence="3" key="1">
    <citation type="submission" date="2016-10" db="EMBL/GenBank/DDBJ databases">
        <authorList>
            <person name="Varghese N."/>
            <person name="Submissions S."/>
        </authorList>
    </citation>
    <scope>NUCLEOTIDE SEQUENCE [LARGE SCALE GENOMIC DNA]</scope>
    <source>
        <strain evidence="3">DSM 25329</strain>
    </source>
</reference>